<evidence type="ECO:0000313" key="3">
    <source>
        <dbReference type="Proteomes" id="UP001209570"/>
    </source>
</evidence>
<keyword evidence="3" id="KW-1185">Reference proteome</keyword>
<keyword evidence="1" id="KW-1133">Transmembrane helix</keyword>
<reference evidence="2" key="1">
    <citation type="submission" date="2021-12" db="EMBL/GenBank/DDBJ databases">
        <title>Prjna785345.</title>
        <authorList>
            <person name="Rujirawat T."/>
            <person name="Krajaejun T."/>
        </authorList>
    </citation>
    <scope>NUCLEOTIDE SEQUENCE</scope>
    <source>
        <strain evidence="2">Pi057C3</strain>
    </source>
</reference>
<feature type="transmembrane region" description="Helical" evidence="1">
    <location>
        <begin position="110"/>
        <end position="131"/>
    </location>
</feature>
<comment type="caution">
    <text evidence="2">The sequence shown here is derived from an EMBL/GenBank/DDBJ whole genome shotgun (WGS) entry which is preliminary data.</text>
</comment>
<feature type="transmembrane region" description="Helical" evidence="1">
    <location>
        <begin position="253"/>
        <end position="273"/>
    </location>
</feature>
<dbReference type="EMBL" id="JAKCXM010000432">
    <property type="protein sequence ID" value="KAJ0394129.1"/>
    <property type="molecule type" value="Genomic_DNA"/>
</dbReference>
<feature type="transmembrane region" description="Helical" evidence="1">
    <location>
        <begin position="84"/>
        <end position="104"/>
    </location>
</feature>
<name>A0AAD5LA59_PYTIN</name>
<gene>
    <name evidence="2" type="ORF">P43SY_000049</name>
</gene>
<proteinExistence type="predicted"/>
<protein>
    <submittedName>
        <fullName evidence="2">Uncharacterized protein</fullName>
    </submittedName>
</protein>
<dbReference type="AlphaFoldDB" id="A0AAD5LA59"/>
<evidence type="ECO:0000313" key="2">
    <source>
        <dbReference type="EMBL" id="KAJ0394129.1"/>
    </source>
</evidence>
<keyword evidence="1" id="KW-0812">Transmembrane</keyword>
<organism evidence="2 3">
    <name type="scientific">Pythium insidiosum</name>
    <name type="common">Pythiosis disease agent</name>
    <dbReference type="NCBI Taxonomy" id="114742"/>
    <lineage>
        <taxon>Eukaryota</taxon>
        <taxon>Sar</taxon>
        <taxon>Stramenopiles</taxon>
        <taxon>Oomycota</taxon>
        <taxon>Peronosporomycetes</taxon>
        <taxon>Pythiales</taxon>
        <taxon>Pythiaceae</taxon>
        <taxon>Pythium</taxon>
    </lineage>
</organism>
<keyword evidence="1" id="KW-0472">Membrane</keyword>
<dbReference type="Proteomes" id="UP001209570">
    <property type="component" value="Unassembled WGS sequence"/>
</dbReference>
<accession>A0AAD5LA59</accession>
<feature type="transmembrane region" description="Helical" evidence="1">
    <location>
        <begin position="197"/>
        <end position="220"/>
    </location>
</feature>
<sequence>MMTKSSAKEEPVYQKHIDVYEPSDKLPPAVQAPQPAIGQAVMHTTHEGYIAPRAAPVSPGNIVIITPPLDEDPSCKPKYAWLRLTVLLIPYHILNCIIGSLGFALALTDVIVSVCLLPILGIGICTHKFFLHMTYALSVADVLLANLISPTNHQVHILDPEVTAFLAPSTSLSAPPTSVLRVSPALLRFSAHSNIAVMYYLTVKFALGIMSVVAVCLPFIPFASEAVASSTDSRTYIMGWEVHDFNFDTHPELYTLATIGLVIGGVLAMHVVAVMSRALTRSVCCEPLRPVPPQAAVQA</sequence>
<evidence type="ECO:0000256" key="1">
    <source>
        <dbReference type="SAM" id="Phobius"/>
    </source>
</evidence>